<protein>
    <recommendedName>
        <fullName evidence="4">Erythromycin esterase</fullName>
    </recommendedName>
</protein>
<dbReference type="EMBL" id="KZ826075">
    <property type="protein sequence ID" value="PYH88664.1"/>
    <property type="molecule type" value="Genomic_DNA"/>
</dbReference>
<proteinExistence type="predicted"/>
<name>A0A319CU19_9EURO</name>
<feature type="compositionally biased region" description="Low complexity" evidence="1">
    <location>
        <begin position="186"/>
        <end position="201"/>
    </location>
</feature>
<feature type="compositionally biased region" description="Low complexity" evidence="1">
    <location>
        <begin position="753"/>
        <end position="768"/>
    </location>
</feature>
<feature type="region of interest" description="Disordered" evidence="1">
    <location>
        <begin position="295"/>
        <end position="329"/>
    </location>
</feature>
<feature type="region of interest" description="Disordered" evidence="1">
    <location>
        <begin position="369"/>
        <end position="495"/>
    </location>
</feature>
<keyword evidence="3" id="KW-1185">Reference proteome</keyword>
<feature type="compositionally biased region" description="Polar residues" evidence="1">
    <location>
        <begin position="743"/>
        <end position="752"/>
    </location>
</feature>
<dbReference type="OrthoDB" id="5204833at2759"/>
<evidence type="ECO:0000313" key="3">
    <source>
        <dbReference type="Proteomes" id="UP000247810"/>
    </source>
</evidence>
<feature type="region of interest" description="Disordered" evidence="1">
    <location>
        <begin position="1"/>
        <end position="232"/>
    </location>
</feature>
<feature type="compositionally biased region" description="Polar residues" evidence="1">
    <location>
        <begin position="442"/>
        <end position="451"/>
    </location>
</feature>
<accession>A0A319CU19</accession>
<feature type="compositionally biased region" description="Basic residues" evidence="1">
    <location>
        <begin position="1"/>
        <end position="11"/>
    </location>
</feature>
<dbReference type="AlphaFoldDB" id="A0A319CU19"/>
<feature type="compositionally biased region" description="Low complexity" evidence="1">
    <location>
        <begin position="145"/>
        <end position="158"/>
    </location>
</feature>
<sequence>MAVRRSARLRSRQSEEPEAPADPVITDNNNNNNTSASSADSDTTDSADNSDRNMARLGNQGPKLAPVVESDEPADATPVEDASGRAKKRKSVRKPKAEPAAKKAAGSKDTKATEVIETSAKVLEAPAEATNVPAEATKKVSIVESAKSSAPTSKSSTPNTSIPQPTPRKSIFASTPKKNPAGTPLKATPHKTSPTKTPSSTLARPPHQEMHPSKVRQSTTKQADSGLILGFNPVKKDAEGKVIKDTIENTPSKAKASPAPYYGTPAFEFKFACDSQLSDEAKKLMETVREDAAKIKAQMAQDQGQSQSQSAKERAEAARKIVQPKGMANRFSDAHMAEFKKMDSIAGHASAFRATPGRFQPVVKTLKRTNSKAHLDESGNASTSTTPSKIVRPSPAPASAAVPSNKRVKHDKADDASTRRPVEAASPPKPVRRPRSTVRSSLMTPTRSSAARASMSVKPPRTSLIPALIRSPAAKPADIPRTPQTDFNPRMKTSIPTLGNLKSILRSHQPLFSRDPAKIASGTHSAAPDFSSNLLFGGPRDATEEPAAPTPSPKKRVEFTPCVKSRQEEALFSPSPSNIPTVSPSRPTSDIVYPTLPVLTPEHSRAKSPGQTTPSIRHVRPSDANINSPLPEVAGVPHGIGHKKRTREAAEETNTDSALPHVAGLLHGIGHKKRNRATVDEADAENVPPAETVSDERSAKRMKMTAPSPVKSQPPTPSPTKAQPPTSVRSIIASPTKVRSHTPLRSTFSSRKGTPTGTPARTPATARRNVLSISRLNMLSQPKNRN</sequence>
<dbReference type="VEuPathDB" id="FungiDB:BO71DRAFT_128985"/>
<evidence type="ECO:0000256" key="1">
    <source>
        <dbReference type="SAM" id="MobiDB-lite"/>
    </source>
</evidence>
<dbReference type="Proteomes" id="UP000247810">
    <property type="component" value="Unassembled WGS sequence"/>
</dbReference>
<evidence type="ECO:0000313" key="2">
    <source>
        <dbReference type="EMBL" id="PYH88664.1"/>
    </source>
</evidence>
<dbReference type="STRING" id="1448320.A0A319CU19"/>
<feature type="compositionally biased region" description="Low complexity" evidence="1">
    <location>
        <begin position="297"/>
        <end position="310"/>
    </location>
</feature>
<feature type="compositionally biased region" description="Basic and acidic residues" evidence="1">
    <location>
        <begin position="411"/>
        <end position="422"/>
    </location>
</feature>
<feature type="region of interest" description="Disordered" evidence="1">
    <location>
        <begin position="515"/>
        <end position="588"/>
    </location>
</feature>
<reference evidence="2 3" key="1">
    <citation type="submission" date="2018-02" db="EMBL/GenBank/DDBJ databases">
        <title>The genomes of Aspergillus section Nigri reveals drivers in fungal speciation.</title>
        <authorList>
            <consortium name="DOE Joint Genome Institute"/>
            <person name="Vesth T.C."/>
            <person name="Nybo J."/>
            <person name="Theobald S."/>
            <person name="Brandl J."/>
            <person name="Frisvad J.C."/>
            <person name="Nielsen K.F."/>
            <person name="Lyhne E.K."/>
            <person name="Kogle M.E."/>
            <person name="Kuo A."/>
            <person name="Riley R."/>
            <person name="Clum A."/>
            <person name="Nolan M."/>
            <person name="Lipzen A."/>
            <person name="Salamov A."/>
            <person name="Henrissat B."/>
            <person name="Wiebenga A."/>
            <person name="De vries R.P."/>
            <person name="Grigoriev I.V."/>
            <person name="Mortensen U.H."/>
            <person name="Andersen M.R."/>
            <person name="Baker S.E."/>
        </authorList>
    </citation>
    <scope>NUCLEOTIDE SEQUENCE [LARGE SCALE GENOMIC DNA]</scope>
    <source>
        <strain evidence="2 3">CBS 707.79</strain>
    </source>
</reference>
<feature type="compositionally biased region" description="Basic and acidic residues" evidence="1">
    <location>
        <begin position="95"/>
        <end position="114"/>
    </location>
</feature>
<feature type="compositionally biased region" description="Polar residues" evidence="1">
    <location>
        <begin position="771"/>
        <end position="786"/>
    </location>
</feature>
<feature type="compositionally biased region" description="Polar residues" evidence="1">
    <location>
        <begin position="574"/>
        <end position="588"/>
    </location>
</feature>
<gene>
    <name evidence="2" type="ORF">BO71DRAFT_128985</name>
</gene>
<feature type="region of interest" description="Disordered" evidence="1">
    <location>
        <begin position="676"/>
        <end position="786"/>
    </location>
</feature>
<feature type="compositionally biased region" description="Polar residues" evidence="1">
    <location>
        <begin position="379"/>
        <end position="388"/>
    </location>
</feature>
<organism evidence="2 3">
    <name type="scientific">Aspergillus ellipticus CBS 707.79</name>
    <dbReference type="NCBI Taxonomy" id="1448320"/>
    <lineage>
        <taxon>Eukaryota</taxon>
        <taxon>Fungi</taxon>
        <taxon>Dikarya</taxon>
        <taxon>Ascomycota</taxon>
        <taxon>Pezizomycotina</taxon>
        <taxon>Eurotiomycetes</taxon>
        <taxon>Eurotiomycetidae</taxon>
        <taxon>Eurotiales</taxon>
        <taxon>Aspergillaceae</taxon>
        <taxon>Aspergillus</taxon>
        <taxon>Aspergillus subgen. Circumdati</taxon>
    </lineage>
</organism>
<feature type="compositionally biased region" description="Low complexity" evidence="1">
    <location>
        <begin position="26"/>
        <end position="47"/>
    </location>
</feature>
<feature type="region of interest" description="Disordered" evidence="1">
    <location>
        <begin position="601"/>
        <end position="662"/>
    </location>
</feature>
<feature type="compositionally biased region" description="Basic residues" evidence="1">
    <location>
        <begin position="85"/>
        <end position="94"/>
    </location>
</feature>
<evidence type="ECO:0008006" key="4">
    <source>
        <dbReference type="Google" id="ProtNLM"/>
    </source>
</evidence>